<name>A0AAD6UNF1_9AGAR</name>
<sequence length="213" mass="24020">MARPDKRCVLVIVRVLFRHPIHYNEDAANKESPFHRSCAQNASVWKLYMDVAKSFDKYWADVFNNDLDSLLIFAGLFSAILSAFLIEIRKGLQEDLQNVTNTLLTALVQKQNVDNSQLPSTSMFVPSLPTRWINGLWFTSLIFSLVSALGASVAKGWVTQFSTLSGSSWDDASIHCRRLRGIQRWHLGLIIRALPVLLHIAFFLFGSGLVILL</sequence>
<organism evidence="3 4">
    <name type="scientific">Mycena pura</name>
    <dbReference type="NCBI Taxonomy" id="153505"/>
    <lineage>
        <taxon>Eukaryota</taxon>
        <taxon>Fungi</taxon>
        <taxon>Dikarya</taxon>
        <taxon>Basidiomycota</taxon>
        <taxon>Agaricomycotina</taxon>
        <taxon>Agaricomycetes</taxon>
        <taxon>Agaricomycetidae</taxon>
        <taxon>Agaricales</taxon>
        <taxon>Marasmiineae</taxon>
        <taxon>Mycenaceae</taxon>
        <taxon>Mycena</taxon>
    </lineage>
</organism>
<feature type="non-terminal residue" evidence="3">
    <location>
        <position position="213"/>
    </location>
</feature>
<evidence type="ECO:0000313" key="3">
    <source>
        <dbReference type="EMBL" id="KAJ7191404.1"/>
    </source>
</evidence>
<dbReference type="Pfam" id="PF20153">
    <property type="entry name" value="DUF6535"/>
    <property type="match status" value="1"/>
</dbReference>
<reference evidence="3" key="1">
    <citation type="submission" date="2023-03" db="EMBL/GenBank/DDBJ databases">
        <title>Massive genome expansion in bonnet fungi (Mycena s.s.) driven by repeated elements and novel gene families across ecological guilds.</title>
        <authorList>
            <consortium name="Lawrence Berkeley National Laboratory"/>
            <person name="Harder C.B."/>
            <person name="Miyauchi S."/>
            <person name="Viragh M."/>
            <person name="Kuo A."/>
            <person name="Thoen E."/>
            <person name="Andreopoulos B."/>
            <person name="Lu D."/>
            <person name="Skrede I."/>
            <person name="Drula E."/>
            <person name="Henrissat B."/>
            <person name="Morin E."/>
            <person name="Kohler A."/>
            <person name="Barry K."/>
            <person name="LaButti K."/>
            <person name="Morin E."/>
            <person name="Salamov A."/>
            <person name="Lipzen A."/>
            <person name="Mereny Z."/>
            <person name="Hegedus B."/>
            <person name="Baldrian P."/>
            <person name="Stursova M."/>
            <person name="Weitz H."/>
            <person name="Taylor A."/>
            <person name="Grigoriev I.V."/>
            <person name="Nagy L.G."/>
            <person name="Martin F."/>
            <person name="Kauserud H."/>
        </authorList>
    </citation>
    <scope>NUCLEOTIDE SEQUENCE</scope>
    <source>
        <strain evidence="3">9144</strain>
    </source>
</reference>
<gene>
    <name evidence="3" type="ORF">GGX14DRAFT_381186</name>
</gene>
<keyword evidence="4" id="KW-1185">Reference proteome</keyword>
<feature type="transmembrane region" description="Helical" evidence="1">
    <location>
        <begin position="132"/>
        <end position="154"/>
    </location>
</feature>
<evidence type="ECO:0000313" key="4">
    <source>
        <dbReference type="Proteomes" id="UP001219525"/>
    </source>
</evidence>
<keyword evidence="1" id="KW-0812">Transmembrane</keyword>
<protein>
    <recommendedName>
        <fullName evidence="2">DUF6535 domain-containing protein</fullName>
    </recommendedName>
</protein>
<feature type="transmembrane region" description="Helical" evidence="1">
    <location>
        <begin position="187"/>
        <end position="212"/>
    </location>
</feature>
<dbReference type="Proteomes" id="UP001219525">
    <property type="component" value="Unassembled WGS sequence"/>
</dbReference>
<keyword evidence="1" id="KW-1133">Transmembrane helix</keyword>
<evidence type="ECO:0000259" key="2">
    <source>
        <dbReference type="Pfam" id="PF20153"/>
    </source>
</evidence>
<accession>A0AAD6UNF1</accession>
<comment type="caution">
    <text evidence="3">The sequence shown here is derived from an EMBL/GenBank/DDBJ whole genome shotgun (WGS) entry which is preliminary data.</text>
</comment>
<dbReference type="EMBL" id="JARJCW010000133">
    <property type="protein sequence ID" value="KAJ7191404.1"/>
    <property type="molecule type" value="Genomic_DNA"/>
</dbReference>
<feature type="transmembrane region" description="Helical" evidence="1">
    <location>
        <begin position="67"/>
        <end position="86"/>
    </location>
</feature>
<keyword evidence="1" id="KW-0472">Membrane</keyword>
<feature type="domain" description="DUF6535" evidence="2">
    <location>
        <begin position="45"/>
        <end position="213"/>
    </location>
</feature>
<dbReference type="InterPro" id="IPR045338">
    <property type="entry name" value="DUF6535"/>
</dbReference>
<evidence type="ECO:0000256" key="1">
    <source>
        <dbReference type="SAM" id="Phobius"/>
    </source>
</evidence>
<dbReference type="AlphaFoldDB" id="A0AAD6UNF1"/>
<proteinExistence type="predicted"/>